<accession>A0A561XSQ7</accession>
<keyword evidence="1" id="KW-0732">Signal</keyword>
<proteinExistence type="predicted"/>
<feature type="chain" id="PRO_5021710980" description="FG-GAP repeat protein" evidence="1">
    <location>
        <begin position="32"/>
        <end position="602"/>
    </location>
</feature>
<protein>
    <recommendedName>
        <fullName evidence="4">FG-GAP repeat protein</fullName>
    </recommendedName>
</protein>
<name>A0A561XSQ7_ACIDE</name>
<evidence type="ECO:0000256" key="1">
    <source>
        <dbReference type="SAM" id="SignalP"/>
    </source>
</evidence>
<reference evidence="2 3" key="1">
    <citation type="journal article" date="2015" name="Stand. Genomic Sci.">
        <title>Genomic Encyclopedia of Bacterial and Archaeal Type Strains, Phase III: the genomes of soil and plant-associated and newly described type strains.</title>
        <authorList>
            <person name="Whitman W.B."/>
            <person name="Woyke T."/>
            <person name="Klenk H.P."/>
            <person name="Zhou Y."/>
            <person name="Lilburn T.G."/>
            <person name="Beck B.J."/>
            <person name="De Vos P."/>
            <person name="Vandamme P."/>
            <person name="Eisen J.A."/>
            <person name="Garrity G."/>
            <person name="Hugenholtz P."/>
            <person name="Kyrpides N.C."/>
        </authorList>
    </citation>
    <scope>NUCLEOTIDE SEQUENCE [LARGE SCALE GENOMIC DNA]</scope>
    <source>
        <strain evidence="2 3">DSM 64</strain>
    </source>
</reference>
<evidence type="ECO:0000313" key="3">
    <source>
        <dbReference type="Proteomes" id="UP000321485"/>
    </source>
</evidence>
<dbReference type="EMBL" id="VJWE01000011">
    <property type="protein sequence ID" value="TWG39154.1"/>
    <property type="molecule type" value="Genomic_DNA"/>
</dbReference>
<dbReference type="PANTHER" id="PTHR36220:SF1">
    <property type="entry name" value="GAMMA TUBULIN COMPLEX COMPONENT C-TERMINAL DOMAIN-CONTAINING PROTEIN"/>
    <property type="match status" value="1"/>
</dbReference>
<dbReference type="Proteomes" id="UP000321485">
    <property type="component" value="Unassembled WGS sequence"/>
</dbReference>
<feature type="signal peptide" evidence="1">
    <location>
        <begin position="1"/>
        <end position="31"/>
    </location>
</feature>
<dbReference type="Gene3D" id="2.130.10.130">
    <property type="entry name" value="Integrin alpha, N-terminal"/>
    <property type="match status" value="1"/>
</dbReference>
<dbReference type="PROSITE" id="PS51257">
    <property type="entry name" value="PROKAR_LIPOPROTEIN"/>
    <property type="match status" value="1"/>
</dbReference>
<evidence type="ECO:0008006" key="4">
    <source>
        <dbReference type="Google" id="ProtNLM"/>
    </source>
</evidence>
<dbReference type="PANTHER" id="PTHR36220">
    <property type="entry name" value="UNNAMED PRODUCT"/>
    <property type="match status" value="1"/>
</dbReference>
<dbReference type="AlphaFoldDB" id="A0A561XSQ7"/>
<dbReference type="SUPFAM" id="SSF82171">
    <property type="entry name" value="DPP6 N-terminal domain-like"/>
    <property type="match status" value="1"/>
</dbReference>
<evidence type="ECO:0000313" key="2">
    <source>
        <dbReference type="EMBL" id="TWG39154.1"/>
    </source>
</evidence>
<gene>
    <name evidence="2" type="ORF">ATF69_1022</name>
</gene>
<dbReference type="InterPro" id="IPR028994">
    <property type="entry name" value="Integrin_alpha_N"/>
</dbReference>
<sequence length="602" mass="61939">MHFQRPPAPAANSGLPYLYRALLLAAPLVLAACGGSSGESTPAGLPAPSGFSVASYGPKTYNFGWAVTPGATRYELFEDPDGAAGPQPEALESTGAANNVTSDTVRIQVPLHERVNASYRLRACDASGCGPFTAAVTPDITQAIGRFDLAGGDLTKRFGAYENTIALSADGLTLAVGSPREGSSGDLAGAGAVYVFSRSQSGIGMPAPAWGLRARLEGSSPAAKMAFGASLALSANGHTLAVGAPEERSNARGINGDATNRDAYGAGAAYIFTDNGSTWIQRAYIKARNTAAKVETCSRGDITGTAVFPCTPQHFGFSVALSADGNLLAVGAPEEGANFTTNPWGGVNSGALSYMGETIFGGGAGAVHTFTRNKDGAWVEQAHLPGSGADASLVRFGAVVALSSDGTVLAANTDKNVSVLTQLGDTWSAPAQVWRVPVTSWGQGSHNPFAMSRDGSTLAVLDRSAGPDIQLRTFTRTGDVWTQQPALPVKMADQGFSNNVMLSLSADGRTLALGDFNEASNASGINGNPNNEALPLAGSVNVYRRDGTTWGHRAYLKAPQSETLARFGASVALSSDARTLAVGTGRATYGVAPIKADTAYLY</sequence>
<comment type="caution">
    <text evidence="2">The sequence shown here is derived from an EMBL/GenBank/DDBJ whole genome shotgun (WGS) entry which is preliminary data.</text>
</comment>
<organism evidence="2 3">
    <name type="scientific">Acidovorax delafieldii</name>
    <name type="common">Pseudomonas delafieldii</name>
    <dbReference type="NCBI Taxonomy" id="47920"/>
    <lineage>
        <taxon>Bacteria</taxon>
        <taxon>Pseudomonadati</taxon>
        <taxon>Pseudomonadota</taxon>
        <taxon>Betaproteobacteria</taxon>
        <taxon>Burkholderiales</taxon>
        <taxon>Comamonadaceae</taxon>
        <taxon>Acidovorax</taxon>
    </lineage>
</organism>